<reference evidence="2 3" key="1">
    <citation type="submission" date="2020-06" db="EMBL/GenBank/DDBJ databases">
        <title>Transcriptomic and genomic resources for Thalictrum thalictroides and T. hernandezii: Facilitating candidate gene discovery in an emerging model plant lineage.</title>
        <authorList>
            <person name="Arias T."/>
            <person name="Riano-Pachon D.M."/>
            <person name="Di Stilio V.S."/>
        </authorList>
    </citation>
    <scope>NUCLEOTIDE SEQUENCE [LARGE SCALE GENOMIC DNA]</scope>
    <source>
        <strain evidence="3">cv. WT478/WT964</strain>
        <tissue evidence="2">Leaves</tissue>
    </source>
</reference>
<sequence length="89" mass="10054">MSSSISSRKPCNLTDPHLIPAKSVTKEDDDHPTNRFVLNRRYLDERSSPPSELILLIGSTVSDLDFHLSLFRLSVTPLKPGSFVRYDLI</sequence>
<keyword evidence="3" id="KW-1185">Reference proteome</keyword>
<name>A0A7J6W8K7_THATH</name>
<dbReference type="EMBL" id="JABWDY010019658">
    <property type="protein sequence ID" value="KAF5193766.1"/>
    <property type="molecule type" value="Genomic_DNA"/>
</dbReference>
<organism evidence="2 3">
    <name type="scientific">Thalictrum thalictroides</name>
    <name type="common">Rue-anemone</name>
    <name type="synonym">Anemone thalictroides</name>
    <dbReference type="NCBI Taxonomy" id="46969"/>
    <lineage>
        <taxon>Eukaryota</taxon>
        <taxon>Viridiplantae</taxon>
        <taxon>Streptophyta</taxon>
        <taxon>Embryophyta</taxon>
        <taxon>Tracheophyta</taxon>
        <taxon>Spermatophyta</taxon>
        <taxon>Magnoliopsida</taxon>
        <taxon>Ranunculales</taxon>
        <taxon>Ranunculaceae</taxon>
        <taxon>Thalictroideae</taxon>
        <taxon>Thalictrum</taxon>
    </lineage>
</organism>
<gene>
    <name evidence="2" type="ORF">FRX31_016648</name>
</gene>
<evidence type="ECO:0000313" key="3">
    <source>
        <dbReference type="Proteomes" id="UP000554482"/>
    </source>
</evidence>
<comment type="caution">
    <text evidence="2">The sequence shown here is derived from an EMBL/GenBank/DDBJ whole genome shotgun (WGS) entry which is preliminary data.</text>
</comment>
<accession>A0A7J6W8K7</accession>
<evidence type="ECO:0000256" key="1">
    <source>
        <dbReference type="SAM" id="MobiDB-lite"/>
    </source>
</evidence>
<feature type="region of interest" description="Disordered" evidence="1">
    <location>
        <begin position="1"/>
        <end position="30"/>
    </location>
</feature>
<protein>
    <submittedName>
        <fullName evidence="2">Uncharacterized protein</fullName>
    </submittedName>
</protein>
<evidence type="ECO:0000313" key="2">
    <source>
        <dbReference type="EMBL" id="KAF5193766.1"/>
    </source>
</evidence>
<proteinExistence type="predicted"/>
<dbReference type="AlphaFoldDB" id="A0A7J6W8K7"/>
<dbReference type="Proteomes" id="UP000554482">
    <property type="component" value="Unassembled WGS sequence"/>
</dbReference>